<evidence type="ECO:0000256" key="8">
    <source>
        <dbReference type="HAMAP-Rule" id="MF_00265"/>
    </source>
</evidence>
<dbReference type="Gene3D" id="3.40.50.1010">
    <property type="entry name" value="5'-nuclease"/>
    <property type="match status" value="1"/>
</dbReference>
<dbReference type="GO" id="GO:0000287">
    <property type="term" value="F:magnesium ion binding"/>
    <property type="evidence" value="ECO:0007669"/>
    <property type="project" value="UniProtKB-UniRule"/>
</dbReference>
<keyword evidence="8" id="KW-0800">Toxin</keyword>
<dbReference type="GO" id="GO:0016787">
    <property type="term" value="F:hydrolase activity"/>
    <property type="evidence" value="ECO:0007669"/>
    <property type="project" value="UniProtKB-KW"/>
</dbReference>
<dbReference type="InterPro" id="IPR022907">
    <property type="entry name" value="VapC_family"/>
</dbReference>
<keyword evidence="3 8" id="KW-0540">Nuclease</keyword>
<protein>
    <recommendedName>
        <fullName evidence="8">Ribonuclease VapC</fullName>
        <shortName evidence="8">RNase VapC</shortName>
        <ecNumber evidence="8">3.1.-.-</ecNumber>
    </recommendedName>
    <alternativeName>
        <fullName evidence="8">Toxin VapC</fullName>
    </alternativeName>
</protein>
<feature type="domain" description="PIN" evidence="9">
    <location>
        <begin position="4"/>
        <end position="123"/>
    </location>
</feature>
<evidence type="ECO:0000313" key="11">
    <source>
        <dbReference type="Proteomes" id="UP000559626"/>
    </source>
</evidence>
<dbReference type="PANTHER" id="PTHR33653:SF1">
    <property type="entry name" value="RIBONUCLEASE VAPC2"/>
    <property type="match status" value="1"/>
</dbReference>
<evidence type="ECO:0000256" key="3">
    <source>
        <dbReference type="ARBA" id="ARBA00022722"/>
    </source>
</evidence>
<proteinExistence type="inferred from homology"/>
<evidence type="ECO:0000256" key="1">
    <source>
        <dbReference type="ARBA" id="ARBA00001946"/>
    </source>
</evidence>
<dbReference type="EC" id="3.1.-.-" evidence="8"/>
<evidence type="ECO:0000256" key="5">
    <source>
        <dbReference type="ARBA" id="ARBA00022801"/>
    </source>
</evidence>
<dbReference type="RefSeq" id="WP_169528981.1">
    <property type="nucleotide sequence ID" value="NZ_JABBGH010000001.1"/>
</dbReference>
<dbReference type="HAMAP" id="MF_00265">
    <property type="entry name" value="VapC_Nob1"/>
    <property type="match status" value="1"/>
</dbReference>
<sequence length="148" mass="16859">MTTYLLDTNICVHIINGKFDLAARLKRAGLTACFLSELTVAELLYGVANSSPTHQLANRQRLTQFQRLFDERVLPISDSLETYAQQKAHLKRIGRLQGEFDMLIGSVVVAHGLTLVTHNTRHFFDMVGIVLEDWVQEYEDEQQAQQAR</sequence>
<evidence type="ECO:0000256" key="6">
    <source>
        <dbReference type="ARBA" id="ARBA00022842"/>
    </source>
</evidence>
<keyword evidence="4 8" id="KW-0479">Metal-binding</keyword>
<comment type="similarity">
    <text evidence="7 8">Belongs to the PINc/VapC protein family.</text>
</comment>
<dbReference type="Proteomes" id="UP000559626">
    <property type="component" value="Unassembled WGS sequence"/>
</dbReference>
<keyword evidence="6 8" id="KW-0460">Magnesium</keyword>
<gene>
    <name evidence="8" type="primary">vapC</name>
    <name evidence="10" type="ORF">HHL22_00270</name>
</gene>
<comment type="cofactor">
    <cofactor evidence="1 8">
        <name>Mg(2+)</name>
        <dbReference type="ChEBI" id="CHEBI:18420"/>
    </cofactor>
</comment>
<dbReference type="AlphaFoldDB" id="A0A7Y0AAQ7"/>
<dbReference type="GO" id="GO:0090729">
    <property type="term" value="F:toxin activity"/>
    <property type="evidence" value="ECO:0007669"/>
    <property type="project" value="UniProtKB-KW"/>
</dbReference>
<keyword evidence="2 8" id="KW-1277">Toxin-antitoxin system</keyword>
<evidence type="ECO:0000259" key="9">
    <source>
        <dbReference type="Pfam" id="PF01850"/>
    </source>
</evidence>
<dbReference type="InterPro" id="IPR029060">
    <property type="entry name" value="PIN-like_dom_sf"/>
</dbReference>
<dbReference type="PANTHER" id="PTHR33653">
    <property type="entry name" value="RIBONUCLEASE VAPC2"/>
    <property type="match status" value="1"/>
</dbReference>
<comment type="function">
    <text evidence="8">Toxic component of a toxin-antitoxin (TA) system. An RNase.</text>
</comment>
<keyword evidence="5 8" id="KW-0378">Hydrolase</keyword>
<evidence type="ECO:0000256" key="2">
    <source>
        <dbReference type="ARBA" id="ARBA00022649"/>
    </source>
</evidence>
<comment type="caution">
    <text evidence="10">The sequence shown here is derived from an EMBL/GenBank/DDBJ whole genome shotgun (WGS) entry which is preliminary data.</text>
</comment>
<keyword evidence="11" id="KW-1185">Reference proteome</keyword>
<dbReference type="InterPro" id="IPR002716">
    <property type="entry name" value="PIN_dom"/>
</dbReference>
<evidence type="ECO:0000256" key="7">
    <source>
        <dbReference type="ARBA" id="ARBA00038093"/>
    </source>
</evidence>
<reference evidence="10 11" key="1">
    <citation type="submission" date="2020-04" db="EMBL/GenBank/DDBJ databases">
        <title>Hymenobacter polaris sp. nov., isolated from Arctic soil.</title>
        <authorList>
            <person name="Dahal R.H."/>
        </authorList>
    </citation>
    <scope>NUCLEOTIDE SEQUENCE [LARGE SCALE GENOMIC DNA]</scope>
    <source>
        <strain evidence="10 11">RP-2-7</strain>
    </source>
</reference>
<name>A0A7Y0AAQ7_9BACT</name>
<dbReference type="SUPFAM" id="SSF88723">
    <property type="entry name" value="PIN domain-like"/>
    <property type="match status" value="1"/>
</dbReference>
<evidence type="ECO:0000256" key="4">
    <source>
        <dbReference type="ARBA" id="ARBA00022723"/>
    </source>
</evidence>
<accession>A0A7Y0AAQ7</accession>
<dbReference type="InterPro" id="IPR050556">
    <property type="entry name" value="Type_II_TA_system_RNase"/>
</dbReference>
<dbReference type="GO" id="GO:0004540">
    <property type="term" value="F:RNA nuclease activity"/>
    <property type="evidence" value="ECO:0007669"/>
    <property type="project" value="InterPro"/>
</dbReference>
<feature type="binding site" evidence="8">
    <location>
        <position position="101"/>
    </location>
    <ligand>
        <name>Mg(2+)</name>
        <dbReference type="ChEBI" id="CHEBI:18420"/>
    </ligand>
</feature>
<dbReference type="EMBL" id="JABBGH010000001">
    <property type="protein sequence ID" value="NML63635.1"/>
    <property type="molecule type" value="Genomic_DNA"/>
</dbReference>
<dbReference type="Pfam" id="PF01850">
    <property type="entry name" value="PIN"/>
    <property type="match status" value="1"/>
</dbReference>
<organism evidence="10 11">
    <name type="scientific">Hymenobacter polaris</name>
    <dbReference type="NCBI Taxonomy" id="2682546"/>
    <lineage>
        <taxon>Bacteria</taxon>
        <taxon>Pseudomonadati</taxon>
        <taxon>Bacteroidota</taxon>
        <taxon>Cytophagia</taxon>
        <taxon>Cytophagales</taxon>
        <taxon>Hymenobacteraceae</taxon>
        <taxon>Hymenobacter</taxon>
    </lineage>
</organism>
<feature type="binding site" evidence="8">
    <location>
        <position position="7"/>
    </location>
    <ligand>
        <name>Mg(2+)</name>
        <dbReference type="ChEBI" id="CHEBI:18420"/>
    </ligand>
</feature>
<evidence type="ECO:0000313" key="10">
    <source>
        <dbReference type="EMBL" id="NML63635.1"/>
    </source>
</evidence>